<evidence type="ECO:0000313" key="2">
    <source>
        <dbReference type="EMBL" id="PIT58423.1"/>
    </source>
</evidence>
<evidence type="ECO:0000313" key="3">
    <source>
        <dbReference type="Proteomes" id="UP000229434"/>
    </source>
</evidence>
<dbReference type="Proteomes" id="UP000229434">
    <property type="component" value="Unassembled WGS sequence"/>
</dbReference>
<evidence type="ECO:0000256" key="1">
    <source>
        <dbReference type="SAM" id="SignalP"/>
    </source>
</evidence>
<feature type="chain" id="PRO_5014763980" description="Lipoprotein" evidence="1">
    <location>
        <begin position="19"/>
        <end position="114"/>
    </location>
</feature>
<dbReference type="RefSeq" id="WP_100136619.1">
    <property type="nucleotide sequence ID" value="NZ_MEIS01000054.1"/>
</dbReference>
<proteinExistence type="predicted"/>
<dbReference type="PROSITE" id="PS51257">
    <property type="entry name" value="PROKAR_LIPOPROTEIN"/>
    <property type="match status" value="1"/>
</dbReference>
<comment type="caution">
    <text evidence="2">The sequence shown here is derived from an EMBL/GenBank/DDBJ whole genome shotgun (WGS) entry which is preliminary data.</text>
</comment>
<name>A0A2N9Y0U6_9NEIS</name>
<dbReference type="EMBL" id="MEIS01000054">
    <property type="protein sequence ID" value="PIT58423.1"/>
    <property type="molecule type" value="Genomic_DNA"/>
</dbReference>
<gene>
    <name evidence="2" type="ORF">BHC49_01150</name>
</gene>
<reference evidence="2 3" key="1">
    <citation type="journal article" date="2017" name="MBio">
        <title>Type VI secretion-mediated competition in the bee gut microbiome.</title>
        <authorList>
            <person name="Steele M.I."/>
            <person name="Kwong W.K."/>
            <person name="Powell J.E."/>
            <person name="Whiteley M."/>
            <person name="Moran N.A."/>
        </authorList>
    </citation>
    <scope>NUCLEOTIDE SEQUENCE [LARGE SCALE GENOMIC DNA]</scope>
    <source>
        <strain evidence="2 3">Nev3CBA3</strain>
    </source>
</reference>
<evidence type="ECO:0008006" key="4">
    <source>
        <dbReference type="Google" id="ProtNLM"/>
    </source>
</evidence>
<protein>
    <recommendedName>
        <fullName evidence="4">Lipoprotein</fullName>
    </recommendedName>
</protein>
<sequence>MKQVLFILCCCMSLSACGTSTIGLPQKCQDVFKRWDELIVKLEANSNIPSSYVQDEKHDRSLMLNAVRKVETQKQAGMCEFAKRSVDEKLQALASGPDGLNEHIKQVERRNNPK</sequence>
<feature type="signal peptide" evidence="1">
    <location>
        <begin position="1"/>
        <end position="18"/>
    </location>
</feature>
<dbReference type="AlphaFoldDB" id="A0A2N9Y0U6"/>
<keyword evidence="1" id="KW-0732">Signal</keyword>
<accession>A0A2N9Y0U6</accession>
<organism evidence="2 3">
    <name type="scientific">Snodgrassella alvi</name>
    <dbReference type="NCBI Taxonomy" id="1196083"/>
    <lineage>
        <taxon>Bacteria</taxon>
        <taxon>Pseudomonadati</taxon>
        <taxon>Pseudomonadota</taxon>
        <taxon>Betaproteobacteria</taxon>
        <taxon>Neisseriales</taxon>
        <taxon>Neisseriaceae</taxon>
        <taxon>Snodgrassella</taxon>
    </lineage>
</organism>